<accession>L7U1Y9</accession>
<dbReference type="STRING" id="1278073.MYSTI_00495"/>
<dbReference type="AlphaFoldDB" id="L7U1Y9"/>
<keyword evidence="2" id="KW-0472">Membrane</keyword>
<dbReference type="Proteomes" id="UP000011131">
    <property type="component" value="Chromosome"/>
</dbReference>
<keyword evidence="2" id="KW-0812">Transmembrane</keyword>
<feature type="region of interest" description="Disordered" evidence="1">
    <location>
        <begin position="88"/>
        <end position="109"/>
    </location>
</feature>
<gene>
    <name evidence="3" type="ordered locus">MYSTI_00495</name>
</gene>
<reference evidence="3 4" key="1">
    <citation type="journal article" date="2013" name="Genome Announc.">
        <title>Complete genome sequence of Myxococcus stipitatus strain DSM 14675, a fruiting myxobacterium.</title>
        <authorList>
            <person name="Huntley S."/>
            <person name="Kneip S."/>
            <person name="Treuner-Lange A."/>
            <person name="Sogaard-Andersen L."/>
        </authorList>
    </citation>
    <scope>NUCLEOTIDE SEQUENCE [LARGE SCALE GENOMIC DNA]</scope>
    <source>
        <strain evidence="4">DSM 14675 / JCM 12634 / Mx s8</strain>
    </source>
</reference>
<keyword evidence="2" id="KW-1133">Transmembrane helix</keyword>
<dbReference type="PATRIC" id="fig|1278073.3.peg.511"/>
<sequence>MNAAKTLLNFVLSGTLLGVLVASWAGPHFIGWYNETPLATQTMCNLPKVVHEVTSTLLTWQMVGAGIGAVVFLVLGILFSVRANRKAQKEGARTPPPAAPPPATSQPAP</sequence>
<dbReference type="OrthoDB" id="5519385at2"/>
<evidence type="ECO:0000313" key="4">
    <source>
        <dbReference type="Proteomes" id="UP000011131"/>
    </source>
</evidence>
<feature type="compositionally biased region" description="Pro residues" evidence="1">
    <location>
        <begin position="94"/>
        <end position="109"/>
    </location>
</feature>
<evidence type="ECO:0000256" key="2">
    <source>
        <dbReference type="SAM" id="Phobius"/>
    </source>
</evidence>
<name>L7U1Y9_MYXSD</name>
<dbReference type="HOGENOM" id="CLU_2247112_0_0_7"/>
<evidence type="ECO:0000313" key="3">
    <source>
        <dbReference type="EMBL" id="AGC41845.1"/>
    </source>
</evidence>
<dbReference type="RefSeq" id="WP_015346108.1">
    <property type="nucleotide sequence ID" value="NC_020126.1"/>
</dbReference>
<keyword evidence="4" id="KW-1185">Reference proteome</keyword>
<organism evidence="3 4">
    <name type="scientific">Myxococcus stipitatus (strain DSM 14675 / JCM 12634 / Mx s8)</name>
    <dbReference type="NCBI Taxonomy" id="1278073"/>
    <lineage>
        <taxon>Bacteria</taxon>
        <taxon>Pseudomonadati</taxon>
        <taxon>Myxococcota</taxon>
        <taxon>Myxococcia</taxon>
        <taxon>Myxococcales</taxon>
        <taxon>Cystobacterineae</taxon>
        <taxon>Myxococcaceae</taxon>
        <taxon>Myxococcus</taxon>
    </lineage>
</organism>
<dbReference type="EMBL" id="CP004025">
    <property type="protein sequence ID" value="AGC41845.1"/>
    <property type="molecule type" value="Genomic_DNA"/>
</dbReference>
<feature type="transmembrane region" description="Helical" evidence="2">
    <location>
        <begin position="58"/>
        <end position="79"/>
    </location>
</feature>
<evidence type="ECO:0000256" key="1">
    <source>
        <dbReference type="SAM" id="MobiDB-lite"/>
    </source>
</evidence>
<protein>
    <submittedName>
        <fullName evidence="3">Uncharacterized protein</fullName>
    </submittedName>
</protein>
<dbReference type="KEGG" id="msd:MYSTI_00495"/>
<proteinExistence type="predicted"/>